<dbReference type="InterPro" id="IPR016024">
    <property type="entry name" value="ARM-type_fold"/>
</dbReference>
<dbReference type="KEGG" id="lak:106160994"/>
<evidence type="ECO:0000256" key="2">
    <source>
        <dbReference type="ARBA" id="ARBA00022490"/>
    </source>
</evidence>
<protein>
    <submittedName>
        <fullName evidence="5">BRCA1-associated ATM activator 1-like</fullName>
    </submittedName>
</protein>
<gene>
    <name evidence="5" type="primary">LOC106160994</name>
</gene>
<dbReference type="RefSeq" id="XP_013393268.1">
    <property type="nucleotide sequence ID" value="XM_013537814.2"/>
</dbReference>
<dbReference type="STRING" id="7574.A0A1S3I4W7"/>
<dbReference type="GO" id="GO:0005634">
    <property type="term" value="C:nucleus"/>
    <property type="evidence" value="ECO:0007669"/>
    <property type="project" value="TreeGrafter"/>
</dbReference>
<dbReference type="PANTHER" id="PTHR21331:SF2">
    <property type="entry name" value="BRCA1-ASSOCIATED ATM ACTIVATOR 1"/>
    <property type="match status" value="1"/>
</dbReference>
<dbReference type="Proteomes" id="UP000085678">
    <property type="component" value="Unplaced"/>
</dbReference>
<name>A0A1S3I4W7_LINAN</name>
<proteinExistence type="inferred from homology"/>
<accession>A0A1S3I4W7</accession>
<comment type="subcellular location">
    <subcellularLocation>
        <location evidence="1">Cytoplasm</location>
    </subcellularLocation>
</comment>
<dbReference type="OrthoDB" id="10057956at2759"/>
<dbReference type="SUPFAM" id="SSF48371">
    <property type="entry name" value="ARM repeat"/>
    <property type="match status" value="2"/>
</dbReference>
<evidence type="ECO:0000313" key="4">
    <source>
        <dbReference type="Proteomes" id="UP000085678"/>
    </source>
</evidence>
<evidence type="ECO:0000313" key="5">
    <source>
        <dbReference type="RefSeq" id="XP_013393268.1"/>
    </source>
</evidence>
<dbReference type="InterPro" id="IPR011989">
    <property type="entry name" value="ARM-like"/>
</dbReference>
<dbReference type="GO" id="GO:0006974">
    <property type="term" value="P:DNA damage response"/>
    <property type="evidence" value="ECO:0007669"/>
    <property type="project" value="InterPro"/>
</dbReference>
<dbReference type="Gene3D" id="1.25.10.10">
    <property type="entry name" value="Leucine-rich Repeat Variant"/>
    <property type="match status" value="2"/>
</dbReference>
<dbReference type="GeneID" id="106160994"/>
<sequence>MLEFTKLNKVLDLLLDPNFVLKDDTFEQKILDIFLKKCNPGQTQGEEIPKMVVRCLQSLVKMETPANIGLFTQIMGCIGATDTGFRALMEHGLVGGTLKIAHQADAWNEPSTRYAVFHALAIMANHSNACRWILEQGYVELCFNSFQDGSVFVASAARRLLSQLTQWSYQKQSTHQVTQGANGLGDTPHREEYTIGNHFSDGQKTICNFIKENFAVGNLHNNSEKELSNTNSHLPLHYLVFLETLCDKSPVTCLSLIKDCCLLPLVCQSLRSRDRPASLGAVRLLSRLMPVGLFDDADSNSLILNEPKQLMCEGNPHVAIKLCEAIVINKRDEPFPDLLQINLLPVLVVSGRSPPEDVAQYGPQTHLLMTNHTALSKLFCASLQVLQNLLQQGITVDCFEALVSCLQEAVSLQSQVSTTGHLVLSTDRVMVSLLKTVKTCCCQSYLQDNDVSKFSCGQIEIASHLTKLLEDTTSSVTVAVTCLQCLSCCLGSVFSVYPGQLPCWAEFSERLGHLLQRLLCDMRWEVRDSALEMIGQLPNHSTDPCSVCSWITQHDLHVLTWSSIKDGESYVRASGLRAVSSLSAHHVLWEDLLAKSNLQMDAVVQDVLSLLETDSEAFPRRAAVQVLSSWYSIAPETTQAVILVSMTTAIKDFDWEVQVLVLAFWESVFTKCFQNVDTPAYAVVAPSQSKQRKREFSLEARELDIMNRCCEILLFAVKDCDRKVCEKAAKMIAEIMPELQSKCQNIADGTYSVVEGECKKDKVNCLMESVKELRTVDVPEILHEKSQSSDGYAENPFSILDDILASCEEPDEGAVIDCY</sequence>
<dbReference type="GO" id="GO:0005737">
    <property type="term" value="C:cytoplasm"/>
    <property type="evidence" value="ECO:0007669"/>
    <property type="project" value="UniProtKB-SubCell"/>
</dbReference>
<evidence type="ECO:0000256" key="1">
    <source>
        <dbReference type="ARBA" id="ARBA00004496"/>
    </source>
</evidence>
<organism evidence="4 5">
    <name type="scientific">Lingula anatina</name>
    <name type="common">Brachiopod</name>
    <name type="synonym">Lingula unguis</name>
    <dbReference type="NCBI Taxonomy" id="7574"/>
    <lineage>
        <taxon>Eukaryota</taxon>
        <taxon>Metazoa</taxon>
        <taxon>Spiralia</taxon>
        <taxon>Lophotrochozoa</taxon>
        <taxon>Brachiopoda</taxon>
        <taxon>Linguliformea</taxon>
        <taxon>Lingulata</taxon>
        <taxon>Lingulida</taxon>
        <taxon>Linguloidea</taxon>
        <taxon>Lingulidae</taxon>
        <taxon>Lingula</taxon>
    </lineage>
</organism>
<dbReference type="InterPro" id="IPR038904">
    <property type="entry name" value="BRAT1"/>
</dbReference>
<dbReference type="PANTHER" id="PTHR21331">
    <property type="entry name" value="BRCA1-ASSOCIATED ATM ACTIVATOR 1"/>
    <property type="match status" value="1"/>
</dbReference>
<keyword evidence="4" id="KW-1185">Reference proteome</keyword>
<reference evidence="5" key="1">
    <citation type="submission" date="2025-08" db="UniProtKB">
        <authorList>
            <consortium name="RefSeq"/>
        </authorList>
    </citation>
    <scope>IDENTIFICATION</scope>
    <source>
        <tissue evidence="5">Gonads</tissue>
    </source>
</reference>
<dbReference type="InParanoid" id="A0A1S3I4W7"/>
<comment type="similarity">
    <text evidence="3">Belongs to the BRAT1 family.</text>
</comment>
<keyword evidence="2" id="KW-0963">Cytoplasm</keyword>
<evidence type="ECO:0000256" key="3">
    <source>
        <dbReference type="ARBA" id="ARBA00061308"/>
    </source>
</evidence>
<dbReference type="AlphaFoldDB" id="A0A1S3I4W7"/>
<dbReference type="GO" id="GO:0008283">
    <property type="term" value="P:cell population proliferation"/>
    <property type="evidence" value="ECO:0007669"/>
    <property type="project" value="InterPro"/>
</dbReference>